<dbReference type="Gene3D" id="3.40.30.10">
    <property type="entry name" value="Glutaredoxin"/>
    <property type="match status" value="1"/>
</dbReference>
<keyword evidence="6" id="KW-0687">Ribonucleoprotein</keyword>
<dbReference type="AlphaFoldDB" id="A2I437"/>
<protein>
    <recommendedName>
        <fullName evidence="7">Large ribosomal subunit protein mL53</fullName>
    </recommendedName>
    <alternativeName>
        <fullName evidence="8">39S ribosomal protein L53, mitochondrial</fullName>
    </alternativeName>
</protein>
<dbReference type="InterPro" id="IPR019716">
    <property type="entry name" value="Ribosomal_mL53"/>
</dbReference>
<reference evidence="9" key="1">
    <citation type="submission" date="2006-10" db="EMBL/GenBank/DDBJ databases">
        <title>Ribosomal proteins of the pink hibiscus mealybug, Maconellicoccus hirsutus.</title>
        <authorList>
            <person name="Hunter W.B."/>
            <person name="Hunnicutt L.E."/>
        </authorList>
    </citation>
    <scope>NUCLEOTIDE SEQUENCE</scope>
</reference>
<evidence type="ECO:0000313" key="9">
    <source>
        <dbReference type="EMBL" id="ABM55606.1"/>
    </source>
</evidence>
<proteinExistence type="evidence at transcript level"/>
<organism evidence="9">
    <name type="scientific">Maconellicoccus hirsutus</name>
    <name type="common">Pink hibiscus mealybug</name>
    <dbReference type="NCBI Taxonomy" id="177089"/>
    <lineage>
        <taxon>Eukaryota</taxon>
        <taxon>Metazoa</taxon>
        <taxon>Ecdysozoa</taxon>
        <taxon>Arthropoda</taxon>
        <taxon>Hexapoda</taxon>
        <taxon>Insecta</taxon>
        <taxon>Pterygota</taxon>
        <taxon>Neoptera</taxon>
        <taxon>Paraneoptera</taxon>
        <taxon>Hemiptera</taxon>
        <taxon>Sternorrhyncha</taxon>
        <taxon>Coccoidea</taxon>
        <taxon>Pseudococcidae</taxon>
        <taxon>Maconellicoccus</taxon>
    </lineage>
</organism>
<dbReference type="PANTHER" id="PTHR33618">
    <property type="entry name" value="39S RIBOSOMAL PROTEIN L53, MITOCHONDRIAL"/>
    <property type="match status" value="1"/>
</dbReference>
<evidence type="ECO:0000256" key="3">
    <source>
        <dbReference type="ARBA" id="ARBA00022946"/>
    </source>
</evidence>
<comment type="subcellular location">
    <subcellularLocation>
        <location evidence="1">Mitochondrion</location>
    </subcellularLocation>
</comment>
<evidence type="ECO:0000256" key="5">
    <source>
        <dbReference type="ARBA" id="ARBA00023128"/>
    </source>
</evidence>
<dbReference type="GO" id="GO:0005762">
    <property type="term" value="C:mitochondrial large ribosomal subunit"/>
    <property type="evidence" value="ECO:0007669"/>
    <property type="project" value="TreeGrafter"/>
</dbReference>
<evidence type="ECO:0000256" key="1">
    <source>
        <dbReference type="ARBA" id="ARBA00004173"/>
    </source>
</evidence>
<dbReference type="PANTHER" id="PTHR33618:SF1">
    <property type="entry name" value="LARGE RIBOSOMAL SUBUNIT PROTEIN ML53"/>
    <property type="match status" value="1"/>
</dbReference>
<dbReference type="InterPro" id="IPR052473">
    <property type="entry name" value="mtLSU_mL53"/>
</dbReference>
<dbReference type="EMBL" id="EF070540">
    <property type="protein sequence ID" value="ABM55606.1"/>
    <property type="molecule type" value="mRNA"/>
</dbReference>
<accession>A2I437</accession>
<comment type="similarity">
    <text evidence="2">Belongs to the mitochondrion-specific ribosomal protein mL53 family.</text>
</comment>
<evidence type="ECO:0000256" key="4">
    <source>
        <dbReference type="ARBA" id="ARBA00022980"/>
    </source>
</evidence>
<keyword evidence="4" id="KW-0689">Ribosomal protein</keyword>
<evidence type="ECO:0000256" key="7">
    <source>
        <dbReference type="ARBA" id="ARBA00035180"/>
    </source>
</evidence>
<name>A2I437_MACHI</name>
<evidence type="ECO:0000256" key="2">
    <source>
        <dbReference type="ARBA" id="ARBA00005557"/>
    </source>
</evidence>
<evidence type="ECO:0000256" key="8">
    <source>
        <dbReference type="ARBA" id="ARBA00042721"/>
    </source>
</evidence>
<keyword evidence="5" id="KW-0496">Mitochondrion</keyword>
<sequence length="138" mass="15775">MALKYTGTGTRSGGIYHAIKKQLDLLNLEPAKRITFQFDPFGDNALSMRHFLFIINGKQAWKTNPNCRIKTEIVCDRREPTIDVALNNGESILFKCRHFDHLDMIKLFNKYITVLAPKPVEVTPTAIQSKIIRKSAKK</sequence>
<keyword evidence="3" id="KW-0809">Transit peptide</keyword>
<evidence type="ECO:0000256" key="6">
    <source>
        <dbReference type="ARBA" id="ARBA00023274"/>
    </source>
</evidence>
<dbReference type="Pfam" id="PF10780">
    <property type="entry name" value="MRP_L53"/>
    <property type="match status" value="1"/>
</dbReference>